<accession>A0A377NG72</accession>
<dbReference type="GO" id="GO:0016491">
    <property type="term" value="F:oxidoreductase activity"/>
    <property type="evidence" value="ECO:0007669"/>
    <property type="project" value="UniProtKB-KW"/>
</dbReference>
<gene>
    <name evidence="4" type="ORF">NCTC12157_03718</name>
</gene>
<feature type="domain" description="FAD dependent oxidoreductase" evidence="3">
    <location>
        <begin position="6"/>
        <end position="45"/>
    </location>
</feature>
<reference evidence="4 5" key="1">
    <citation type="submission" date="2018-06" db="EMBL/GenBank/DDBJ databases">
        <authorList>
            <consortium name="Pathogen Informatics"/>
            <person name="Doyle S."/>
        </authorList>
    </citation>
    <scope>NUCLEOTIDE SEQUENCE [LARGE SCALE GENOMIC DNA]</scope>
    <source>
        <strain evidence="4 5">NCTC12157</strain>
    </source>
</reference>
<dbReference type="Proteomes" id="UP000254304">
    <property type="component" value="Unassembled WGS sequence"/>
</dbReference>
<evidence type="ECO:0000313" key="4">
    <source>
        <dbReference type="EMBL" id="STQ45963.1"/>
    </source>
</evidence>
<protein>
    <submittedName>
        <fullName evidence="4">Uncharacterized protein conserved in bacteria</fullName>
    </submittedName>
</protein>
<dbReference type="InterPro" id="IPR006076">
    <property type="entry name" value="FAD-dep_OxRdtase"/>
</dbReference>
<dbReference type="AlphaFoldDB" id="A0A377NG72"/>
<feature type="compositionally biased region" description="Low complexity" evidence="2">
    <location>
        <begin position="99"/>
        <end position="110"/>
    </location>
</feature>
<sequence length="119" mass="12397">MAERHIVIVGGGFTGTALAIHLARRGAAGLQVTVIEPRPALARGVAYGTKTRRTASTFPPRGCSFLPPKRASLTAGIAPRRPFRLTQTPNGRMAKSIRSAGSSGLISPSSSPKPPSILL</sequence>
<feature type="region of interest" description="Disordered" evidence="2">
    <location>
        <begin position="76"/>
        <end position="119"/>
    </location>
</feature>
<evidence type="ECO:0000313" key="5">
    <source>
        <dbReference type="Proteomes" id="UP000254304"/>
    </source>
</evidence>
<keyword evidence="1" id="KW-0560">Oxidoreductase</keyword>
<evidence type="ECO:0000256" key="1">
    <source>
        <dbReference type="ARBA" id="ARBA00023002"/>
    </source>
</evidence>
<dbReference type="EMBL" id="UGGO01000001">
    <property type="protein sequence ID" value="STQ45963.1"/>
    <property type="molecule type" value="Genomic_DNA"/>
</dbReference>
<evidence type="ECO:0000259" key="3">
    <source>
        <dbReference type="Pfam" id="PF01266"/>
    </source>
</evidence>
<dbReference type="Gene3D" id="3.50.50.60">
    <property type="entry name" value="FAD/NAD(P)-binding domain"/>
    <property type="match status" value="1"/>
</dbReference>
<name>A0A377NG72_9GAMM</name>
<dbReference type="Pfam" id="PF01266">
    <property type="entry name" value="DAO"/>
    <property type="match status" value="1"/>
</dbReference>
<evidence type="ECO:0000256" key="2">
    <source>
        <dbReference type="SAM" id="MobiDB-lite"/>
    </source>
</evidence>
<proteinExistence type="predicted"/>
<dbReference type="SUPFAM" id="SSF51905">
    <property type="entry name" value="FAD/NAD(P)-binding domain"/>
    <property type="match status" value="1"/>
</dbReference>
<dbReference type="InterPro" id="IPR036188">
    <property type="entry name" value="FAD/NAD-bd_sf"/>
</dbReference>
<organism evidence="4 5">
    <name type="scientific">Ewingella americana</name>
    <dbReference type="NCBI Taxonomy" id="41202"/>
    <lineage>
        <taxon>Bacteria</taxon>
        <taxon>Pseudomonadati</taxon>
        <taxon>Pseudomonadota</taxon>
        <taxon>Gammaproteobacteria</taxon>
        <taxon>Enterobacterales</taxon>
        <taxon>Yersiniaceae</taxon>
        <taxon>Ewingella</taxon>
    </lineage>
</organism>